<evidence type="ECO:0000313" key="3">
    <source>
        <dbReference type="EMBL" id="SDW52069.1"/>
    </source>
</evidence>
<dbReference type="GO" id="GO:0016491">
    <property type="term" value="F:oxidoreductase activity"/>
    <property type="evidence" value="ECO:0007669"/>
    <property type="project" value="InterPro"/>
</dbReference>
<evidence type="ECO:0000259" key="2">
    <source>
        <dbReference type="PROSITE" id="PS51352"/>
    </source>
</evidence>
<dbReference type="PROSITE" id="PS51257">
    <property type="entry name" value="PROKAR_LIPOPROTEIN"/>
    <property type="match status" value="1"/>
</dbReference>
<dbReference type="RefSeq" id="WP_245725921.1">
    <property type="nucleotide sequence ID" value="NZ_FNNE01000003.1"/>
</dbReference>
<dbReference type="Pfam" id="PF00578">
    <property type="entry name" value="AhpC-TSA"/>
    <property type="match status" value="1"/>
</dbReference>
<dbReference type="AlphaFoldDB" id="A0A1H2U8Z8"/>
<organism evidence="3 4">
    <name type="scientific">Marinobacter mobilis</name>
    <dbReference type="NCBI Taxonomy" id="488533"/>
    <lineage>
        <taxon>Bacteria</taxon>
        <taxon>Pseudomonadati</taxon>
        <taxon>Pseudomonadota</taxon>
        <taxon>Gammaproteobacteria</taxon>
        <taxon>Pseudomonadales</taxon>
        <taxon>Marinobacteraceae</taxon>
        <taxon>Marinobacter</taxon>
    </lineage>
</organism>
<dbReference type="Gene3D" id="3.40.30.10">
    <property type="entry name" value="Glutaredoxin"/>
    <property type="match status" value="1"/>
</dbReference>
<gene>
    <name evidence="3" type="ORF">SAMN04487960_10325</name>
</gene>
<name>A0A1H2U8Z8_9GAMM</name>
<keyword evidence="1" id="KW-0732">Signal</keyword>
<dbReference type="InterPro" id="IPR013766">
    <property type="entry name" value="Thioredoxin_domain"/>
</dbReference>
<dbReference type="GO" id="GO:0016209">
    <property type="term" value="F:antioxidant activity"/>
    <property type="evidence" value="ECO:0007669"/>
    <property type="project" value="InterPro"/>
</dbReference>
<keyword evidence="3" id="KW-0413">Isomerase</keyword>
<dbReference type="EMBL" id="FNNE01000003">
    <property type="protein sequence ID" value="SDW52069.1"/>
    <property type="molecule type" value="Genomic_DNA"/>
</dbReference>
<feature type="domain" description="Thioredoxin" evidence="2">
    <location>
        <begin position="22"/>
        <end position="155"/>
    </location>
</feature>
<proteinExistence type="predicted"/>
<accession>A0A1H2U8Z8</accession>
<dbReference type="GO" id="GO:0016853">
    <property type="term" value="F:isomerase activity"/>
    <property type="evidence" value="ECO:0007669"/>
    <property type="project" value="UniProtKB-KW"/>
</dbReference>
<protein>
    <submittedName>
        <fullName evidence="3">Thiol-disulfide isomerase or thioredoxin</fullName>
    </submittedName>
</protein>
<dbReference type="PROSITE" id="PS51352">
    <property type="entry name" value="THIOREDOXIN_2"/>
    <property type="match status" value="1"/>
</dbReference>
<dbReference type="STRING" id="488533.SAMN04487960_10325"/>
<dbReference type="Proteomes" id="UP000199675">
    <property type="component" value="Unassembled WGS sequence"/>
</dbReference>
<dbReference type="PANTHER" id="PTHR42852">
    <property type="entry name" value="THIOL:DISULFIDE INTERCHANGE PROTEIN DSBE"/>
    <property type="match status" value="1"/>
</dbReference>
<evidence type="ECO:0000313" key="4">
    <source>
        <dbReference type="Proteomes" id="UP000199675"/>
    </source>
</evidence>
<dbReference type="InterPro" id="IPR050553">
    <property type="entry name" value="Thioredoxin_ResA/DsbE_sf"/>
</dbReference>
<dbReference type="PANTHER" id="PTHR42852:SF13">
    <property type="entry name" value="PROTEIN DIPZ"/>
    <property type="match status" value="1"/>
</dbReference>
<reference evidence="3 4" key="1">
    <citation type="submission" date="2016-10" db="EMBL/GenBank/DDBJ databases">
        <authorList>
            <person name="de Groot N.N."/>
        </authorList>
    </citation>
    <scope>NUCLEOTIDE SEQUENCE [LARGE SCALE GENOMIC DNA]</scope>
    <source>
        <strain evidence="3 4">CGMCC 1.7059</strain>
    </source>
</reference>
<sequence length="155" mass="17000">MQYPEPRHLTRSHVSGLLLASTLLLAGCGGTQLSTADGGTIDWDSLRGQWVMVNYWAEWCKPCREEIPELNALDGDSGITVLAVNFDDIQGQALTELGQAMDIRYAMLTRDPGPDFGWQTPVGLPATFIVDPQGELLEARFGPQTEEQLKALIGR</sequence>
<evidence type="ECO:0000256" key="1">
    <source>
        <dbReference type="SAM" id="SignalP"/>
    </source>
</evidence>
<dbReference type="SUPFAM" id="SSF52833">
    <property type="entry name" value="Thioredoxin-like"/>
    <property type="match status" value="1"/>
</dbReference>
<feature type="chain" id="PRO_5011513036" evidence="1">
    <location>
        <begin position="27"/>
        <end position="155"/>
    </location>
</feature>
<feature type="signal peptide" evidence="1">
    <location>
        <begin position="1"/>
        <end position="26"/>
    </location>
</feature>
<dbReference type="InterPro" id="IPR036249">
    <property type="entry name" value="Thioredoxin-like_sf"/>
</dbReference>
<dbReference type="CDD" id="cd02966">
    <property type="entry name" value="TlpA_like_family"/>
    <property type="match status" value="1"/>
</dbReference>
<dbReference type="InterPro" id="IPR000866">
    <property type="entry name" value="AhpC/TSA"/>
</dbReference>
<keyword evidence="4" id="KW-1185">Reference proteome</keyword>